<feature type="transmembrane region" description="Helical" evidence="2">
    <location>
        <begin position="841"/>
        <end position="862"/>
    </location>
</feature>
<name>A0A5C5WMT0_9BACT</name>
<dbReference type="EMBL" id="SJPI01000002">
    <property type="protein sequence ID" value="TWT51313.1"/>
    <property type="molecule type" value="Genomic_DNA"/>
</dbReference>
<dbReference type="AlphaFoldDB" id="A0A5C5WMT0"/>
<evidence type="ECO:0008006" key="5">
    <source>
        <dbReference type="Google" id="ProtNLM"/>
    </source>
</evidence>
<evidence type="ECO:0000256" key="2">
    <source>
        <dbReference type="SAM" id="Phobius"/>
    </source>
</evidence>
<evidence type="ECO:0000313" key="4">
    <source>
        <dbReference type="Proteomes" id="UP000316598"/>
    </source>
</evidence>
<dbReference type="OrthoDB" id="231679at2"/>
<feature type="transmembrane region" description="Helical" evidence="2">
    <location>
        <begin position="184"/>
        <end position="203"/>
    </location>
</feature>
<organism evidence="3 4">
    <name type="scientific">Rubripirellula amarantea</name>
    <dbReference type="NCBI Taxonomy" id="2527999"/>
    <lineage>
        <taxon>Bacteria</taxon>
        <taxon>Pseudomonadati</taxon>
        <taxon>Planctomycetota</taxon>
        <taxon>Planctomycetia</taxon>
        <taxon>Pirellulales</taxon>
        <taxon>Pirellulaceae</taxon>
        <taxon>Rubripirellula</taxon>
    </lineage>
</organism>
<feature type="transmembrane region" description="Helical" evidence="2">
    <location>
        <begin position="507"/>
        <end position="529"/>
    </location>
</feature>
<gene>
    <name evidence="3" type="ORF">Pla22_40900</name>
</gene>
<keyword evidence="2" id="KW-0812">Transmembrane</keyword>
<feature type="transmembrane region" description="Helical" evidence="2">
    <location>
        <begin position="475"/>
        <end position="495"/>
    </location>
</feature>
<feature type="transmembrane region" description="Helical" evidence="2">
    <location>
        <begin position="6"/>
        <end position="22"/>
    </location>
</feature>
<evidence type="ECO:0000256" key="1">
    <source>
        <dbReference type="SAM" id="MobiDB-lite"/>
    </source>
</evidence>
<evidence type="ECO:0000313" key="3">
    <source>
        <dbReference type="EMBL" id="TWT51313.1"/>
    </source>
</evidence>
<feature type="region of interest" description="Disordered" evidence="1">
    <location>
        <begin position="544"/>
        <end position="575"/>
    </location>
</feature>
<feature type="transmembrane region" description="Helical" evidence="2">
    <location>
        <begin position="430"/>
        <end position="447"/>
    </location>
</feature>
<dbReference type="RefSeq" id="WP_146516387.1">
    <property type="nucleotide sequence ID" value="NZ_SJPI01000002.1"/>
</dbReference>
<keyword evidence="2" id="KW-1133">Transmembrane helix</keyword>
<protein>
    <recommendedName>
        <fullName evidence="5">Bacterial membrane protein YfhO</fullName>
    </recommendedName>
</protein>
<reference evidence="3 4" key="1">
    <citation type="submission" date="2019-02" db="EMBL/GenBank/DDBJ databases">
        <title>Deep-cultivation of Planctomycetes and their phenomic and genomic characterization uncovers novel biology.</title>
        <authorList>
            <person name="Wiegand S."/>
            <person name="Jogler M."/>
            <person name="Boedeker C."/>
            <person name="Pinto D."/>
            <person name="Vollmers J."/>
            <person name="Rivas-Marin E."/>
            <person name="Kohn T."/>
            <person name="Peeters S.H."/>
            <person name="Heuer A."/>
            <person name="Rast P."/>
            <person name="Oberbeckmann S."/>
            <person name="Bunk B."/>
            <person name="Jeske O."/>
            <person name="Meyerdierks A."/>
            <person name="Storesund J.E."/>
            <person name="Kallscheuer N."/>
            <person name="Luecker S."/>
            <person name="Lage O.M."/>
            <person name="Pohl T."/>
            <person name="Merkel B.J."/>
            <person name="Hornburger P."/>
            <person name="Mueller R.-W."/>
            <person name="Bruemmer F."/>
            <person name="Labrenz M."/>
            <person name="Spormann A.M."/>
            <person name="Op Den Camp H."/>
            <person name="Overmann J."/>
            <person name="Amann R."/>
            <person name="Jetten M.S.M."/>
            <person name="Mascher T."/>
            <person name="Medema M.H."/>
            <person name="Devos D.P."/>
            <person name="Kaster A.-K."/>
            <person name="Ovreas L."/>
            <person name="Rohde M."/>
            <person name="Galperin M.Y."/>
            <person name="Jogler C."/>
        </authorList>
    </citation>
    <scope>NUCLEOTIDE SEQUENCE [LARGE SCALE GENOMIC DNA]</scope>
    <source>
        <strain evidence="3 4">Pla22</strain>
    </source>
</reference>
<dbReference type="Proteomes" id="UP000316598">
    <property type="component" value="Unassembled WGS sequence"/>
</dbReference>
<sequence length="871" mass="96706">MTLLPFVLGPTFVVVLLGGTLFDGDAGHREQLAFRDVFHFYTPLYQYLADRNSGEIIPLWNPLCQTGMPLIGETTTAVLYPIRYAVSSIAWYVTLHLIWASITAALATRWIGCSWRGQTIASLIYPLSGSVYFLHTNPPFLVSASWLPLAMVSLIGTTKLTWPRRIALAAISLAMMVLGGDPQTALHCVLVSAVVLVIPVALFRSQDSRVELATIGCAALLSGLIAAPQIAASLSWSGQSDRVHIVHEEPTWFSPPITGGNKQAAMEYSVAPWHFAELLTPSAWGSLIPVNQRISALIPGDGRMWTPTLFMGMTVVWMILDRTWLCLRRRSTPITRRLARSNRWIAIAAVSGFAAMGHFGLVWWLQSLTGQFDSLDSAALGPYWLLYHGLPGYEAFRYPAKWLPMFALGLTMATAIWVDRRAYRRSAARMLVIAITLAALWSATYFFDQSLVNNAGTISDPYWGPLHVAVGLGEIRLSIALSIVAAVGFSVAAWFKPTRRSMTWAPGILIGITAVQLAWSASQITYVAFRHPIALPPLSADQSLALTPSQPTGDTPISTSPQSNNQKPNSQVSNWAASHTNESPFRWMRVQLNGGWPKTWATSSSTYRLDEVSSAERMSRFGRWHMVDNDAVFNNFVSIGSERQSEFWKAIRELELQYGGTLPDESWRYIRRWLAIDGVIEQSDRGIATTNVDPIQQPIEVVTHWRTLEDREPTAEEIATRIREVIAGNHAGPLVYSDVSDKPASSVSPAHQAAPNNRLERPQFRIISSNEQRLELEVEASATSRLIRPVYQDGHWVASIRDLDLPEAEPERLAIEPTDFLKQSVAVPPGRWNVRFEYRPWWLAPTIAISLMGICVAVGLIFRKPAFAGSR</sequence>
<keyword evidence="4" id="KW-1185">Reference proteome</keyword>
<feature type="transmembrane region" description="Helical" evidence="2">
    <location>
        <begin position="304"/>
        <end position="324"/>
    </location>
</feature>
<feature type="transmembrane region" description="Helical" evidence="2">
    <location>
        <begin position="344"/>
        <end position="365"/>
    </location>
</feature>
<proteinExistence type="predicted"/>
<accession>A0A5C5WMT0</accession>
<feature type="transmembrane region" description="Helical" evidence="2">
    <location>
        <begin position="210"/>
        <end position="231"/>
    </location>
</feature>
<comment type="caution">
    <text evidence="3">The sequence shown here is derived from an EMBL/GenBank/DDBJ whole genome shotgun (WGS) entry which is preliminary data.</text>
</comment>
<feature type="transmembrane region" description="Helical" evidence="2">
    <location>
        <begin position="402"/>
        <end position="418"/>
    </location>
</feature>
<feature type="transmembrane region" description="Helical" evidence="2">
    <location>
        <begin position="89"/>
        <end position="112"/>
    </location>
</feature>
<keyword evidence="2" id="KW-0472">Membrane</keyword>